<keyword evidence="2 4" id="KW-0863">Zinc-finger</keyword>
<keyword evidence="9" id="KW-1185">Reference proteome</keyword>
<proteinExistence type="predicted"/>
<dbReference type="InterPro" id="IPR017907">
    <property type="entry name" value="Znf_RING_CS"/>
</dbReference>
<dbReference type="Gene3D" id="3.30.40.10">
    <property type="entry name" value="Zinc/RING finger domain, C3HC4 (zinc finger)"/>
    <property type="match status" value="1"/>
</dbReference>
<dbReference type="InterPro" id="IPR013083">
    <property type="entry name" value="Znf_RING/FYVE/PHD"/>
</dbReference>
<dbReference type="PROSITE" id="PS00518">
    <property type="entry name" value="ZF_RING_1"/>
    <property type="match status" value="1"/>
</dbReference>
<evidence type="ECO:0000313" key="8">
    <source>
        <dbReference type="EMBL" id="KAK7486460.1"/>
    </source>
</evidence>
<dbReference type="InterPro" id="IPR000315">
    <property type="entry name" value="Znf_B-box"/>
</dbReference>
<keyword evidence="3" id="KW-0862">Zinc</keyword>
<evidence type="ECO:0000259" key="6">
    <source>
        <dbReference type="PROSITE" id="PS50089"/>
    </source>
</evidence>
<dbReference type="PROSITE" id="PS50119">
    <property type="entry name" value="ZF_BBOX"/>
    <property type="match status" value="1"/>
</dbReference>
<dbReference type="SUPFAM" id="SSF57850">
    <property type="entry name" value="RING/U-box"/>
    <property type="match status" value="1"/>
</dbReference>
<evidence type="ECO:0000256" key="5">
    <source>
        <dbReference type="SAM" id="Coils"/>
    </source>
</evidence>
<gene>
    <name evidence="8" type="ORF">BaRGS_00022261</name>
</gene>
<feature type="domain" description="RING-type" evidence="6">
    <location>
        <begin position="12"/>
        <end position="55"/>
    </location>
</feature>
<reference evidence="8 9" key="1">
    <citation type="journal article" date="2023" name="Sci. Data">
        <title>Genome assembly of the Korean intertidal mud-creeper Batillaria attramentaria.</title>
        <authorList>
            <person name="Patra A.K."/>
            <person name="Ho P.T."/>
            <person name="Jun S."/>
            <person name="Lee S.J."/>
            <person name="Kim Y."/>
            <person name="Won Y.J."/>
        </authorList>
    </citation>
    <scope>NUCLEOTIDE SEQUENCE [LARGE SCALE GENOMIC DNA]</scope>
    <source>
        <strain evidence="8">Wonlab-2016</strain>
    </source>
</reference>
<dbReference type="Proteomes" id="UP001519460">
    <property type="component" value="Unassembled WGS sequence"/>
</dbReference>
<evidence type="ECO:0000256" key="1">
    <source>
        <dbReference type="ARBA" id="ARBA00022723"/>
    </source>
</evidence>
<evidence type="ECO:0000256" key="3">
    <source>
        <dbReference type="ARBA" id="ARBA00022833"/>
    </source>
</evidence>
<evidence type="ECO:0000259" key="7">
    <source>
        <dbReference type="PROSITE" id="PS50119"/>
    </source>
</evidence>
<protein>
    <submittedName>
        <fullName evidence="8">Uncharacterized protein</fullName>
    </submittedName>
</protein>
<dbReference type="PANTHER" id="PTHR25462">
    <property type="entry name" value="BONUS, ISOFORM C-RELATED"/>
    <property type="match status" value="1"/>
</dbReference>
<organism evidence="8 9">
    <name type="scientific">Batillaria attramentaria</name>
    <dbReference type="NCBI Taxonomy" id="370345"/>
    <lineage>
        <taxon>Eukaryota</taxon>
        <taxon>Metazoa</taxon>
        <taxon>Spiralia</taxon>
        <taxon>Lophotrochozoa</taxon>
        <taxon>Mollusca</taxon>
        <taxon>Gastropoda</taxon>
        <taxon>Caenogastropoda</taxon>
        <taxon>Sorbeoconcha</taxon>
        <taxon>Cerithioidea</taxon>
        <taxon>Batillariidae</taxon>
        <taxon>Batillaria</taxon>
    </lineage>
</organism>
<dbReference type="EMBL" id="JACVVK020000178">
    <property type="protein sequence ID" value="KAK7486460.1"/>
    <property type="molecule type" value="Genomic_DNA"/>
</dbReference>
<keyword evidence="5" id="KW-0175">Coiled coil</keyword>
<evidence type="ECO:0000256" key="2">
    <source>
        <dbReference type="ARBA" id="ARBA00022771"/>
    </source>
</evidence>
<feature type="coiled-coil region" evidence="5">
    <location>
        <begin position="129"/>
        <end position="181"/>
    </location>
</feature>
<dbReference type="Pfam" id="PF00643">
    <property type="entry name" value="zf-B_box"/>
    <property type="match status" value="1"/>
</dbReference>
<evidence type="ECO:0000313" key="9">
    <source>
        <dbReference type="Proteomes" id="UP001519460"/>
    </source>
</evidence>
<dbReference type="InterPro" id="IPR047153">
    <property type="entry name" value="TRIM45/56/19-like"/>
</dbReference>
<dbReference type="AlphaFoldDB" id="A0ABD0KHI3"/>
<dbReference type="Pfam" id="PF00097">
    <property type="entry name" value="zf-C3HC4"/>
    <property type="match status" value="1"/>
</dbReference>
<name>A0ABD0KHI3_9CAEN</name>
<dbReference type="InterPro" id="IPR018957">
    <property type="entry name" value="Znf_C3HC4_RING-type"/>
</dbReference>
<dbReference type="SMART" id="SM00336">
    <property type="entry name" value="BBOX"/>
    <property type="match status" value="1"/>
</dbReference>
<feature type="domain" description="B box-type" evidence="7">
    <location>
        <begin position="84"/>
        <end position="125"/>
    </location>
</feature>
<dbReference type="SUPFAM" id="SSF57845">
    <property type="entry name" value="B-box zinc-binding domain"/>
    <property type="match status" value="1"/>
</dbReference>
<dbReference type="InterPro" id="IPR001841">
    <property type="entry name" value="Znf_RING"/>
</dbReference>
<sequence>MASGGVADNLTCSLCLEGFKNPKFLRCHHSFCEECLIALTRNSARRSHVTCPECRKVTQLPPGGVSQLQTNFYITRLLDANADRDAEICQVHRNEKLRYYCVNCDVPICLDCRNTDHDKHDTEGLASDLATAKGELEKGKLRLESASRDLENYLAWLEQAEKEVENKLQSAERKLSERTATVSRWVAEAVDNGLKSLKEASEKTLKPLRNRRSEAKRSLDTVQKMEADLERVLTDSSSSSQDVISWRRNVVGQGSEERLRELTSDRSNVYDVPILLFTEESLNPEAIAEFIGTVDATSKYSTFG</sequence>
<accession>A0ABD0KHI3</accession>
<dbReference type="PANTHER" id="PTHR25462:SF296">
    <property type="entry name" value="MEIOTIC P26, ISOFORM F"/>
    <property type="match status" value="1"/>
</dbReference>
<dbReference type="GO" id="GO:0008270">
    <property type="term" value="F:zinc ion binding"/>
    <property type="evidence" value="ECO:0007669"/>
    <property type="project" value="UniProtKB-KW"/>
</dbReference>
<evidence type="ECO:0000256" key="4">
    <source>
        <dbReference type="PROSITE-ProRule" id="PRU00024"/>
    </source>
</evidence>
<keyword evidence="1" id="KW-0479">Metal-binding</keyword>
<comment type="caution">
    <text evidence="8">The sequence shown here is derived from an EMBL/GenBank/DDBJ whole genome shotgun (WGS) entry which is preliminary data.</text>
</comment>
<dbReference type="SMART" id="SM00184">
    <property type="entry name" value="RING"/>
    <property type="match status" value="1"/>
</dbReference>
<dbReference type="Gene3D" id="3.30.160.60">
    <property type="entry name" value="Classic Zinc Finger"/>
    <property type="match status" value="1"/>
</dbReference>
<dbReference type="PROSITE" id="PS50089">
    <property type="entry name" value="ZF_RING_2"/>
    <property type="match status" value="1"/>
</dbReference>